<feature type="region of interest" description="Disordered" evidence="1">
    <location>
        <begin position="1"/>
        <end position="29"/>
    </location>
</feature>
<evidence type="ECO:0000313" key="2">
    <source>
        <dbReference type="Ensembl" id="ENSACOP00000021434.1"/>
    </source>
</evidence>
<dbReference type="AlphaFoldDB" id="A0A8B9G8I8"/>
<evidence type="ECO:0000313" key="3">
    <source>
        <dbReference type="Proteomes" id="UP000694522"/>
    </source>
</evidence>
<accession>A0A8B9G8I8</accession>
<proteinExistence type="predicted"/>
<name>A0A8B9G8I8_9PSIT</name>
<keyword evidence="3" id="KW-1185">Reference proteome</keyword>
<feature type="region of interest" description="Disordered" evidence="1">
    <location>
        <begin position="87"/>
        <end position="109"/>
    </location>
</feature>
<dbReference type="Proteomes" id="UP000694522">
    <property type="component" value="Unplaced"/>
</dbReference>
<sequence>SAALQGLTSGSRGQHRPWGGLVSSGSASRSAMVRPWRALHRARGWAALAGLQARPDKFGGVSVNLAELRQPLRLERATFGRWLRGKCRAGAPGTQGGEGRSESPTTCQT</sequence>
<feature type="compositionally biased region" description="Polar residues" evidence="1">
    <location>
        <begin position="1"/>
        <end position="12"/>
    </location>
</feature>
<reference evidence="2" key="2">
    <citation type="submission" date="2025-09" db="UniProtKB">
        <authorList>
            <consortium name="Ensembl"/>
        </authorList>
    </citation>
    <scope>IDENTIFICATION</scope>
</reference>
<organism evidence="2 3">
    <name type="scientific">Amazona collaria</name>
    <name type="common">yellow-billed parrot</name>
    <dbReference type="NCBI Taxonomy" id="241587"/>
    <lineage>
        <taxon>Eukaryota</taxon>
        <taxon>Metazoa</taxon>
        <taxon>Chordata</taxon>
        <taxon>Craniata</taxon>
        <taxon>Vertebrata</taxon>
        <taxon>Euteleostomi</taxon>
        <taxon>Archelosauria</taxon>
        <taxon>Archosauria</taxon>
        <taxon>Dinosauria</taxon>
        <taxon>Saurischia</taxon>
        <taxon>Theropoda</taxon>
        <taxon>Coelurosauria</taxon>
        <taxon>Aves</taxon>
        <taxon>Neognathae</taxon>
        <taxon>Neoaves</taxon>
        <taxon>Telluraves</taxon>
        <taxon>Australaves</taxon>
        <taxon>Psittaciformes</taxon>
        <taxon>Psittacidae</taxon>
        <taxon>Amazona</taxon>
    </lineage>
</organism>
<dbReference type="Ensembl" id="ENSACOT00000022195.1">
    <property type="protein sequence ID" value="ENSACOP00000021434.1"/>
    <property type="gene ID" value="ENSACOG00000014683.1"/>
</dbReference>
<protein>
    <submittedName>
        <fullName evidence="2">Uncharacterized protein</fullName>
    </submittedName>
</protein>
<reference evidence="2" key="1">
    <citation type="submission" date="2025-08" db="UniProtKB">
        <authorList>
            <consortium name="Ensembl"/>
        </authorList>
    </citation>
    <scope>IDENTIFICATION</scope>
</reference>
<evidence type="ECO:0000256" key="1">
    <source>
        <dbReference type="SAM" id="MobiDB-lite"/>
    </source>
</evidence>